<dbReference type="Pfam" id="PF02311">
    <property type="entry name" value="AraC_binding"/>
    <property type="match status" value="1"/>
</dbReference>
<proteinExistence type="predicted"/>
<protein>
    <submittedName>
        <fullName evidence="6">AraC-like DNA-binding protein</fullName>
    </submittedName>
</protein>
<dbReference type="EMBL" id="JACIIX010000006">
    <property type="protein sequence ID" value="MBB6210482.1"/>
    <property type="molecule type" value="Genomic_DNA"/>
</dbReference>
<evidence type="ECO:0000256" key="2">
    <source>
        <dbReference type="ARBA" id="ARBA00023125"/>
    </source>
</evidence>
<organism evidence="6 7">
    <name type="scientific">Novispirillum itersonii</name>
    <name type="common">Aquaspirillum itersonii</name>
    <dbReference type="NCBI Taxonomy" id="189"/>
    <lineage>
        <taxon>Bacteria</taxon>
        <taxon>Pseudomonadati</taxon>
        <taxon>Pseudomonadota</taxon>
        <taxon>Alphaproteobacteria</taxon>
        <taxon>Rhodospirillales</taxon>
        <taxon>Novispirillaceae</taxon>
        <taxon>Novispirillum</taxon>
    </lineage>
</organism>
<dbReference type="Pfam" id="PF12833">
    <property type="entry name" value="HTH_18"/>
    <property type="match status" value="1"/>
</dbReference>
<gene>
    <name evidence="6" type="ORF">FHS48_001898</name>
</gene>
<dbReference type="Gene3D" id="1.10.10.60">
    <property type="entry name" value="Homeodomain-like"/>
    <property type="match status" value="2"/>
</dbReference>
<evidence type="ECO:0000313" key="6">
    <source>
        <dbReference type="EMBL" id="MBB6210482.1"/>
    </source>
</evidence>
<dbReference type="PRINTS" id="PR00032">
    <property type="entry name" value="HTHARAC"/>
</dbReference>
<reference evidence="6 7" key="1">
    <citation type="submission" date="2020-08" db="EMBL/GenBank/DDBJ databases">
        <title>Genomic Encyclopedia of Type Strains, Phase IV (KMG-IV): sequencing the most valuable type-strain genomes for metagenomic binning, comparative biology and taxonomic classification.</title>
        <authorList>
            <person name="Goeker M."/>
        </authorList>
    </citation>
    <scope>NUCLEOTIDE SEQUENCE [LARGE SCALE GENOMIC DNA]</scope>
    <source>
        <strain evidence="6 7">DSM 11590</strain>
    </source>
</reference>
<feature type="domain" description="HTH araC/xylS-type" evidence="5">
    <location>
        <begin position="177"/>
        <end position="272"/>
    </location>
</feature>
<keyword evidence="1" id="KW-0805">Transcription regulation</keyword>
<evidence type="ECO:0000256" key="1">
    <source>
        <dbReference type="ARBA" id="ARBA00023015"/>
    </source>
</evidence>
<dbReference type="InterPro" id="IPR050204">
    <property type="entry name" value="AraC_XylS_family_regulators"/>
</dbReference>
<dbReference type="PROSITE" id="PS00041">
    <property type="entry name" value="HTH_ARAC_FAMILY_1"/>
    <property type="match status" value="1"/>
</dbReference>
<dbReference type="InterPro" id="IPR018060">
    <property type="entry name" value="HTH_AraC"/>
</dbReference>
<dbReference type="Proteomes" id="UP000544872">
    <property type="component" value="Unassembled WGS sequence"/>
</dbReference>
<comment type="caution">
    <text evidence="6">The sequence shown here is derived from an EMBL/GenBank/DDBJ whole genome shotgun (WGS) entry which is preliminary data.</text>
</comment>
<dbReference type="PANTHER" id="PTHR46796">
    <property type="entry name" value="HTH-TYPE TRANSCRIPTIONAL ACTIVATOR RHAS-RELATED"/>
    <property type="match status" value="1"/>
</dbReference>
<dbReference type="PANTHER" id="PTHR46796:SF11">
    <property type="entry name" value="TRANSCRIPTIONAL REGULATOR-RELATED"/>
    <property type="match status" value="1"/>
</dbReference>
<dbReference type="InterPro" id="IPR009057">
    <property type="entry name" value="Homeodomain-like_sf"/>
</dbReference>
<keyword evidence="7" id="KW-1185">Reference proteome</keyword>
<dbReference type="SUPFAM" id="SSF51215">
    <property type="entry name" value="Regulatory protein AraC"/>
    <property type="match status" value="1"/>
</dbReference>
<name>A0A7X0DNR1_NOVIT</name>
<dbReference type="InterPro" id="IPR037923">
    <property type="entry name" value="HTH-like"/>
</dbReference>
<evidence type="ECO:0000256" key="3">
    <source>
        <dbReference type="ARBA" id="ARBA00023159"/>
    </source>
</evidence>
<keyword evidence="4" id="KW-0804">Transcription</keyword>
<dbReference type="GO" id="GO:0043565">
    <property type="term" value="F:sequence-specific DNA binding"/>
    <property type="evidence" value="ECO:0007669"/>
    <property type="project" value="InterPro"/>
</dbReference>
<dbReference type="InterPro" id="IPR018062">
    <property type="entry name" value="HTH_AraC-typ_CS"/>
</dbReference>
<dbReference type="GO" id="GO:0003700">
    <property type="term" value="F:DNA-binding transcription factor activity"/>
    <property type="evidence" value="ECO:0007669"/>
    <property type="project" value="InterPro"/>
</dbReference>
<accession>A0A7X0DNR1</accession>
<evidence type="ECO:0000259" key="5">
    <source>
        <dbReference type="PROSITE" id="PS01124"/>
    </source>
</evidence>
<keyword evidence="3" id="KW-0010">Activator</keyword>
<dbReference type="RefSeq" id="WP_184263318.1">
    <property type="nucleotide sequence ID" value="NZ_JACIIX010000006.1"/>
</dbReference>
<dbReference type="InterPro" id="IPR003313">
    <property type="entry name" value="AraC-bd"/>
</dbReference>
<keyword evidence="2 6" id="KW-0238">DNA-binding</keyword>
<sequence>MTDSAAYRRTALLPGLVLGQARFETTHFDRHFHLETHIGVVTDGVQRQSFRREVTFLAPGGISLMPPGEIHDGTRHADQPFTLLTYRVSPALLTDLSEDLTETARPVPVAAITFDQPEVSQRLIRLHRLLTAGSDSPPAPELAAQSEWLALLAALLLHSHSLLPPPPAGPLGARRLRQVQDYCLDRLAEKITLEDLATVCGLGRFQFLRQFRASVGMTPYAWLLRLRLEQACALLAEGRQTIAAVAQDTGFHDQSHFNRAFRRAYGVAPSGY</sequence>
<evidence type="ECO:0000256" key="4">
    <source>
        <dbReference type="ARBA" id="ARBA00023163"/>
    </source>
</evidence>
<dbReference type="SMART" id="SM00342">
    <property type="entry name" value="HTH_ARAC"/>
    <property type="match status" value="1"/>
</dbReference>
<dbReference type="PROSITE" id="PS01124">
    <property type="entry name" value="HTH_ARAC_FAMILY_2"/>
    <property type="match status" value="1"/>
</dbReference>
<dbReference type="InterPro" id="IPR020449">
    <property type="entry name" value="Tscrpt_reg_AraC-type_HTH"/>
</dbReference>
<dbReference type="SUPFAM" id="SSF46689">
    <property type="entry name" value="Homeodomain-like"/>
    <property type="match status" value="2"/>
</dbReference>
<evidence type="ECO:0000313" key="7">
    <source>
        <dbReference type="Proteomes" id="UP000544872"/>
    </source>
</evidence>
<dbReference type="AlphaFoldDB" id="A0A7X0DNR1"/>